<evidence type="ECO:0000313" key="2">
    <source>
        <dbReference type="Proteomes" id="UP001632038"/>
    </source>
</evidence>
<sequence length="414" mass="46534">MSLLEVVTKASSAISTLSDHEFNYPILLNPDPIFDNLKLANDNQESVDHVKKVTGWEISKIDQELIEIGQKFLKMLKRKQKNTKSFGKVEFLNMLTSYLANYGKKVGIPLSLNKSEEDYACKIVEKLGILMAKDVKGLVLECCVSLEVWDVLEILIINGLVEQAFTSDLVTKLIEKRKSDLIVLCIKHLPDLQAFDLMCILKYFLIVPSDGYKSLVSLRAHWKSQALLAIKKVSKKEASLSKEASILVMLAHDGFSVSELCLHYFLASPNLDEVIFSACVSKLNGEETKALIRYLGKWLMKYEKFPQVGPCPTASEKLGLKVCEWIPTLEIVAKYLGVVVDEHFSSLVLGTEFDELKRLEGVVGSLAAEARLCGSLANLTERLRIEHQVLETVSHWENRVLMRICCQCLNLDHG</sequence>
<dbReference type="PANTHER" id="PTHR37181">
    <property type="entry name" value="F6A14.6 PROTEIN"/>
    <property type="match status" value="1"/>
</dbReference>
<dbReference type="AlphaFoldDB" id="A0ABD3DID5"/>
<reference evidence="2" key="1">
    <citation type="journal article" date="2024" name="IScience">
        <title>Strigolactones Initiate the Formation of Haustorium-like Structures in Castilleja.</title>
        <authorList>
            <person name="Buerger M."/>
            <person name="Peterson D."/>
            <person name="Chory J."/>
        </authorList>
    </citation>
    <scope>NUCLEOTIDE SEQUENCE [LARGE SCALE GENOMIC DNA]</scope>
</reference>
<dbReference type="EMBL" id="JAVIJP010000017">
    <property type="protein sequence ID" value="KAL3640615.1"/>
    <property type="molecule type" value="Genomic_DNA"/>
</dbReference>
<proteinExistence type="predicted"/>
<gene>
    <name evidence="1" type="ORF">CASFOL_015583</name>
</gene>
<name>A0ABD3DID5_9LAMI</name>
<protein>
    <submittedName>
        <fullName evidence="1">Uncharacterized protein</fullName>
    </submittedName>
</protein>
<organism evidence="1 2">
    <name type="scientific">Castilleja foliolosa</name>
    <dbReference type="NCBI Taxonomy" id="1961234"/>
    <lineage>
        <taxon>Eukaryota</taxon>
        <taxon>Viridiplantae</taxon>
        <taxon>Streptophyta</taxon>
        <taxon>Embryophyta</taxon>
        <taxon>Tracheophyta</taxon>
        <taxon>Spermatophyta</taxon>
        <taxon>Magnoliopsida</taxon>
        <taxon>eudicotyledons</taxon>
        <taxon>Gunneridae</taxon>
        <taxon>Pentapetalae</taxon>
        <taxon>asterids</taxon>
        <taxon>lamiids</taxon>
        <taxon>Lamiales</taxon>
        <taxon>Orobanchaceae</taxon>
        <taxon>Pedicularideae</taxon>
        <taxon>Castillejinae</taxon>
        <taxon>Castilleja</taxon>
    </lineage>
</organism>
<dbReference type="PANTHER" id="PTHR37181:SF1">
    <property type="entry name" value="F6A14.6 PROTEIN"/>
    <property type="match status" value="1"/>
</dbReference>
<comment type="caution">
    <text evidence="1">The sequence shown here is derived from an EMBL/GenBank/DDBJ whole genome shotgun (WGS) entry which is preliminary data.</text>
</comment>
<keyword evidence="2" id="KW-1185">Reference proteome</keyword>
<dbReference type="Proteomes" id="UP001632038">
    <property type="component" value="Unassembled WGS sequence"/>
</dbReference>
<evidence type="ECO:0000313" key="1">
    <source>
        <dbReference type="EMBL" id="KAL3640615.1"/>
    </source>
</evidence>
<accession>A0ABD3DID5</accession>